<dbReference type="EMBL" id="BPQR01000010">
    <property type="protein sequence ID" value="GJE05263.1"/>
    <property type="molecule type" value="Genomic_DNA"/>
</dbReference>
<gene>
    <name evidence="1" type="ORF">AOPFMNJM_0561</name>
</gene>
<organism evidence="1 2">
    <name type="scientific">Methylobacterium jeotgali</name>
    <dbReference type="NCBI Taxonomy" id="381630"/>
    <lineage>
        <taxon>Bacteria</taxon>
        <taxon>Pseudomonadati</taxon>
        <taxon>Pseudomonadota</taxon>
        <taxon>Alphaproteobacteria</taxon>
        <taxon>Hyphomicrobiales</taxon>
        <taxon>Methylobacteriaceae</taxon>
        <taxon>Methylobacterium</taxon>
    </lineage>
</organism>
<accession>A0ABQ4SS20</accession>
<keyword evidence="2" id="KW-1185">Reference proteome</keyword>
<evidence type="ECO:0000313" key="1">
    <source>
        <dbReference type="EMBL" id="GJE05263.1"/>
    </source>
</evidence>
<reference evidence="1" key="1">
    <citation type="journal article" date="2021" name="Front. Microbiol.">
        <title>Comprehensive Comparative Genomics and Phenotyping of Methylobacterium Species.</title>
        <authorList>
            <person name="Alessa O."/>
            <person name="Ogura Y."/>
            <person name="Fujitani Y."/>
            <person name="Takami H."/>
            <person name="Hayashi T."/>
            <person name="Sahin N."/>
            <person name="Tani A."/>
        </authorList>
    </citation>
    <scope>NUCLEOTIDE SEQUENCE</scope>
    <source>
        <strain evidence="1">LMG 23639</strain>
    </source>
</reference>
<name>A0ABQ4SS20_9HYPH</name>
<dbReference type="RefSeq" id="WP_238273954.1">
    <property type="nucleotide sequence ID" value="NZ_BPQR01000010.1"/>
</dbReference>
<protein>
    <submittedName>
        <fullName evidence="1">Uncharacterized protein</fullName>
    </submittedName>
</protein>
<comment type="caution">
    <text evidence="1">The sequence shown here is derived from an EMBL/GenBank/DDBJ whole genome shotgun (WGS) entry which is preliminary data.</text>
</comment>
<evidence type="ECO:0000313" key="2">
    <source>
        <dbReference type="Proteomes" id="UP001055102"/>
    </source>
</evidence>
<reference evidence="1" key="2">
    <citation type="submission" date="2021-08" db="EMBL/GenBank/DDBJ databases">
        <authorList>
            <person name="Tani A."/>
            <person name="Ola A."/>
            <person name="Ogura Y."/>
            <person name="Katsura K."/>
            <person name="Hayashi T."/>
        </authorList>
    </citation>
    <scope>NUCLEOTIDE SEQUENCE</scope>
    <source>
        <strain evidence="1">LMG 23639</strain>
    </source>
</reference>
<proteinExistence type="predicted"/>
<sequence length="159" mass="16858">MIYVSPDLHREMKLVALDEDRSASDVYGEAVRAYLGSRGVRIGQARRRPAAQQATAAELAEAIDRQGRRIEDLHAAVAAVTGSQRHDTQEPSGTKAAVAMKAVLAQLKAAGTDGMDGRDLSTAVYAAGIRSGAVDGAKTVLRAAGLIHFDAKRWYLDGA</sequence>
<dbReference type="Proteomes" id="UP001055102">
    <property type="component" value="Unassembled WGS sequence"/>
</dbReference>
<dbReference type="InterPro" id="IPR013321">
    <property type="entry name" value="Arc_rbn_hlx_hlx"/>
</dbReference>
<dbReference type="Gene3D" id="1.10.1220.10">
    <property type="entry name" value="Met repressor-like"/>
    <property type="match status" value="1"/>
</dbReference>